<protein>
    <submittedName>
        <fullName evidence="2">Uncharacterized protein</fullName>
    </submittedName>
</protein>
<reference evidence="2 3" key="1">
    <citation type="submission" date="2024-09" db="EMBL/GenBank/DDBJ databases">
        <authorList>
            <person name="Sun Q."/>
            <person name="Mori K."/>
        </authorList>
    </citation>
    <scope>NUCLEOTIDE SEQUENCE [LARGE SCALE GENOMIC DNA]</scope>
    <source>
        <strain evidence="2 3">JCM 3028</strain>
    </source>
</reference>
<dbReference type="Proteomes" id="UP001589610">
    <property type="component" value="Unassembled WGS sequence"/>
</dbReference>
<evidence type="ECO:0000313" key="2">
    <source>
        <dbReference type="EMBL" id="MFB9676683.1"/>
    </source>
</evidence>
<comment type="caution">
    <text evidence="2">The sequence shown here is derived from an EMBL/GenBank/DDBJ whole genome shotgun (WGS) entry which is preliminary data.</text>
</comment>
<feature type="region of interest" description="Disordered" evidence="1">
    <location>
        <begin position="60"/>
        <end position="106"/>
    </location>
</feature>
<name>A0ABV5TG75_9ACTN</name>
<evidence type="ECO:0000313" key="3">
    <source>
        <dbReference type="Proteomes" id="UP001589610"/>
    </source>
</evidence>
<gene>
    <name evidence="2" type="ORF">ACFFRH_14430</name>
</gene>
<keyword evidence="3" id="KW-1185">Reference proteome</keyword>
<dbReference type="RefSeq" id="WP_344748509.1">
    <property type="nucleotide sequence ID" value="NZ_BAAAWW010000161.1"/>
</dbReference>
<dbReference type="EMBL" id="JBHMBS010000006">
    <property type="protein sequence ID" value="MFB9676683.1"/>
    <property type="molecule type" value="Genomic_DNA"/>
</dbReference>
<proteinExistence type="predicted"/>
<accession>A0ABV5TG75</accession>
<feature type="compositionally biased region" description="Basic and acidic residues" evidence="1">
    <location>
        <begin position="77"/>
        <end position="91"/>
    </location>
</feature>
<organism evidence="2 3">
    <name type="scientific">Streptosporangium vulgare</name>
    <dbReference type="NCBI Taxonomy" id="46190"/>
    <lineage>
        <taxon>Bacteria</taxon>
        <taxon>Bacillati</taxon>
        <taxon>Actinomycetota</taxon>
        <taxon>Actinomycetes</taxon>
        <taxon>Streptosporangiales</taxon>
        <taxon>Streptosporangiaceae</taxon>
        <taxon>Streptosporangium</taxon>
    </lineage>
</organism>
<evidence type="ECO:0000256" key="1">
    <source>
        <dbReference type="SAM" id="MobiDB-lite"/>
    </source>
</evidence>
<sequence length="106" mass="11336">MRIVIPLFDRFHRVRRGRPPYEVPGFPPGADAVFVAAEAGPVRNDAGSVVLSASAAFAGIDSPAEAPRPRRISSRRGPADRPHEARAREPSTPEPLNPPTHLGVTA</sequence>